<sequence>MSRSWGDSRGRHTPDRRRRPVRRRTLATLLTGLAVLAVLIASGSMAVADGRIGESIARGISSAVDGFGPGPRAAPAVPVTRSTTPRPGPPVAPRGPAQVFVTDGTLEGVALTGDGVDGEGGPVPGGLSPDGRTWTATAPLDYATTYRWSGTWVIGDEPRPLPEDAFTTVDPATTITGTMNIRDGGTVGVAAPVVLSFPASLSDEAKATVEEELTVETSAPVEGGWAWLPDTAEGSRVHYRPREYWPSGTEVTVRGTLRGLDLGEAGWVTDDVDRTFSIGPTRITRADTQSHGITVIEDGKEIARYDASYGLESDPRRVTRSGVHVVMAKSETVYMSNPDYGYVNERHHWAVRISNNGEFIHANPGSTYAQGNSNVSHGCINLSTRDAQEYFGLVEFGDPVEVVGSSQPLTERDGDFYDWTIPWEDWLSMSALARP</sequence>
<feature type="region of interest" description="Disordered" evidence="8">
    <location>
        <begin position="69"/>
        <end position="95"/>
    </location>
</feature>
<evidence type="ECO:0000256" key="1">
    <source>
        <dbReference type="ARBA" id="ARBA00004752"/>
    </source>
</evidence>
<organism evidence="10 11">
    <name type="scientific">Pseudonocardia nematodicida</name>
    <dbReference type="NCBI Taxonomy" id="1206997"/>
    <lineage>
        <taxon>Bacteria</taxon>
        <taxon>Bacillati</taxon>
        <taxon>Actinomycetota</taxon>
        <taxon>Actinomycetes</taxon>
        <taxon>Pseudonocardiales</taxon>
        <taxon>Pseudonocardiaceae</taxon>
        <taxon>Pseudonocardia</taxon>
    </lineage>
</organism>
<gene>
    <name evidence="10" type="ORF">WIS52_06045</name>
</gene>
<feature type="region of interest" description="Disordered" evidence="8">
    <location>
        <begin position="112"/>
        <end position="132"/>
    </location>
</feature>
<dbReference type="RefSeq" id="WP_349297114.1">
    <property type="nucleotide sequence ID" value="NZ_JBEDNQ010000002.1"/>
</dbReference>
<dbReference type="CDD" id="cd16913">
    <property type="entry name" value="YkuD_like"/>
    <property type="match status" value="1"/>
</dbReference>
<keyword evidence="4 7" id="KW-0573">Peptidoglycan synthesis</keyword>
<dbReference type="InterPro" id="IPR005490">
    <property type="entry name" value="LD_TPept_cat_dom"/>
</dbReference>
<feature type="active site" description="Nucleophile" evidence="7">
    <location>
        <position position="379"/>
    </location>
</feature>
<dbReference type="Proteomes" id="UP001494902">
    <property type="component" value="Unassembled WGS sequence"/>
</dbReference>
<keyword evidence="6 7" id="KW-0961">Cell wall biogenesis/degradation</keyword>
<evidence type="ECO:0000256" key="4">
    <source>
        <dbReference type="ARBA" id="ARBA00022984"/>
    </source>
</evidence>
<evidence type="ECO:0000256" key="7">
    <source>
        <dbReference type="PROSITE-ProRule" id="PRU01373"/>
    </source>
</evidence>
<dbReference type="PANTHER" id="PTHR30582">
    <property type="entry name" value="L,D-TRANSPEPTIDASE"/>
    <property type="match status" value="1"/>
</dbReference>
<feature type="domain" description="L,D-TPase catalytic" evidence="9">
    <location>
        <begin position="282"/>
        <end position="403"/>
    </location>
</feature>
<evidence type="ECO:0000256" key="8">
    <source>
        <dbReference type="SAM" id="MobiDB-lite"/>
    </source>
</evidence>
<proteinExistence type="predicted"/>
<reference evidence="10 11" key="1">
    <citation type="submission" date="2024-03" db="EMBL/GenBank/DDBJ databases">
        <title>Draft genome sequence of Pseudonocardia nematodicida JCM 31783.</title>
        <authorList>
            <person name="Butdee W."/>
            <person name="Duangmal K."/>
        </authorList>
    </citation>
    <scope>NUCLEOTIDE SEQUENCE [LARGE SCALE GENOMIC DNA]</scope>
    <source>
        <strain evidence="10 11">JCM 31783</strain>
    </source>
</reference>
<dbReference type="Gene3D" id="2.40.440.10">
    <property type="entry name" value="L,D-transpeptidase catalytic domain-like"/>
    <property type="match status" value="1"/>
</dbReference>
<feature type="active site" description="Proton donor/acceptor" evidence="7">
    <location>
        <position position="361"/>
    </location>
</feature>
<protein>
    <submittedName>
        <fullName evidence="10">Ig-like domain-containing protein</fullName>
    </submittedName>
</protein>
<evidence type="ECO:0000313" key="11">
    <source>
        <dbReference type="Proteomes" id="UP001494902"/>
    </source>
</evidence>
<evidence type="ECO:0000313" key="10">
    <source>
        <dbReference type="EMBL" id="MEQ3550026.1"/>
    </source>
</evidence>
<keyword evidence="11" id="KW-1185">Reference proteome</keyword>
<dbReference type="Gene3D" id="2.60.40.3710">
    <property type="match status" value="1"/>
</dbReference>
<dbReference type="CDD" id="cd13432">
    <property type="entry name" value="LDT_IgD_like_2"/>
    <property type="match status" value="1"/>
</dbReference>
<dbReference type="Pfam" id="PF17964">
    <property type="entry name" value="Big_10"/>
    <property type="match status" value="1"/>
</dbReference>
<dbReference type="InterPro" id="IPR038063">
    <property type="entry name" value="Transpep_catalytic_dom"/>
</dbReference>
<dbReference type="InterPro" id="IPR041280">
    <property type="entry name" value="Big_10"/>
</dbReference>
<dbReference type="PROSITE" id="PS52029">
    <property type="entry name" value="LD_TPASE"/>
    <property type="match status" value="1"/>
</dbReference>
<dbReference type="Gene3D" id="2.60.40.3780">
    <property type="match status" value="1"/>
</dbReference>
<dbReference type="Pfam" id="PF03734">
    <property type="entry name" value="YkuD"/>
    <property type="match status" value="1"/>
</dbReference>
<keyword evidence="3 7" id="KW-0133">Cell shape</keyword>
<evidence type="ECO:0000259" key="9">
    <source>
        <dbReference type="PROSITE" id="PS52029"/>
    </source>
</evidence>
<keyword evidence="2" id="KW-0808">Transferase</keyword>
<evidence type="ECO:0000256" key="5">
    <source>
        <dbReference type="ARBA" id="ARBA00023315"/>
    </source>
</evidence>
<feature type="region of interest" description="Disordered" evidence="8">
    <location>
        <begin position="1"/>
        <end position="20"/>
    </location>
</feature>
<dbReference type="SUPFAM" id="SSF141523">
    <property type="entry name" value="L,D-transpeptidase catalytic domain-like"/>
    <property type="match status" value="1"/>
</dbReference>
<dbReference type="InterPro" id="IPR050979">
    <property type="entry name" value="LD-transpeptidase"/>
</dbReference>
<name>A0ABV1K789_9PSEU</name>
<dbReference type="PANTHER" id="PTHR30582:SF2">
    <property type="entry name" value="L,D-TRANSPEPTIDASE YCIB-RELATED"/>
    <property type="match status" value="1"/>
</dbReference>
<evidence type="ECO:0000256" key="2">
    <source>
        <dbReference type="ARBA" id="ARBA00022679"/>
    </source>
</evidence>
<feature type="compositionally biased region" description="Basic and acidic residues" evidence="8">
    <location>
        <begin position="1"/>
        <end position="13"/>
    </location>
</feature>
<evidence type="ECO:0000256" key="6">
    <source>
        <dbReference type="ARBA" id="ARBA00023316"/>
    </source>
</evidence>
<keyword evidence="5" id="KW-0012">Acyltransferase</keyword>
<comment type="caution">
    <text evidence="10">The sequence shown here is derived from an EMBL/GenBank/DDBJ whole genome shotgun (WGS) entry which is preliminary data.</text>
</comment>
<comment type="pathway">
    <text evidence="1 7">Cell wall biogenesis; peptidoglycan biosynthesis.</text>
</comment>
<evidence type="ECO:0000256" key="3">
    <source>
        <dbReference type="ARBA" id="ARBA00022960"/>
    </source>
</evidence>
<dbReference type="EMBL" id="JBEDNQ010000002">
    <property type="protein sequence ID" value="MEQ3550026.1"/>
    <property type="molecule type" value="Genomic_DNA"/>
</dbReference>
<accession>A0ABV1K789</accession>